<feature type="binding site" evidence="8">
    <location>
        <position position="91"/>
    </location>
    <ligand>
        <name>shikimate</name>
        <dbReference type="ChEBI" id="CHEBI:36208"/>
    </ligand>
</feature>
<feature type="domain" description="SDH C-terminal" evidence="11">
    <location>
        <begin position="236"/>
        <end position="265"/>
    </location>
</feature>
<comment type="similarity">
    <text evidence="8">Belongs to the shikimate dehydrogenase family.</text>
</comment>
<dbReference type="Gene3D" id="3.40.50.720">
    <property type="entry name" value="NAD(P)-binding Rossmann-like Domain"/>
    <property type="match status" value="1"/>
</dbReference>
<dbReference type="GO" id="GO:0019632">
    <property type="term" value="P:shikimate metabolic process"/>
    <property type="evidence" value="ECO:0007669"/>
    <property type="project" value="InterPro"/>
</dbReference>
<feature type="binding site" evidence="8">
    <location>
        <position position="66"/>
    </location>
    <ligand>
        <name>shikimate</name>
        <dbReference type="ChEBI" id="CHEBI:36208"/>
    </ligand>
</feature>
<comment type="subunit">
    <text evidence="8">Homodimer.</text>
</comment>
<evidence type="ECO:0000256" key="4">
    <source>
        <dbReference type="ARBA" id="ARBA00022857"/>
    </source>
</evidence>
<dbReference type="RefSeq" id="WP_006966526.1">
    <property type="nucleotide sequence ID" value="NZ_APJX01000005.1"/>
</dbReference>
<dbReference type="GO" id="GO:0009423">
    <property type="term" value="P:chorismate biosynthetic process"/>
    <property type="evidence" value="ECO:0007669"/>
    <property type="project" value="UniProtKB-UniRule"/>
</dbReference>
<keyword evidence="6 8" id="KW-0057">Aromatic amino acid biosynthesis</keyword>
<sequence length="274" mass="29684">MIPVNADTRLFCVLGNPVSHSKSPLIHNQAFADHQIDAVYLAFAPSDIQKAMDAVRQFDIQGVSVTIPFKQKVISFLDKIDAEASSIGAVNTIVNQNGVLSGYNTDSFAAIAPLKDVQISGKTVLIIGAGGAARAVAFGIHAHKGNLLITNRSQDKGRALAARYNADFYPMEAIRHLRPDIIINTTSLGMTPGENVLSCPEDCLTSETLVMDVVYTPLETRLISAARQKGCHVVDGLTMFIAQAAAQFELWTGILPDTKKMRHTILTHPDFQTQ</sequence>
<evidence type="ECO:0000256" key="2">
    <source>
        <dbReference type="ARBA" id="ARBA00012962"/>
    </source>
</evidence>
<dbReference type="PATRIC" id="fig|1286635.3.peg.2798"/>
<dbReference type="AlphaFoldDB" id="S0G5E3"/>
<evidence type="ECO:0000256" key="6">
    <source>
        <dbReference type="ARBA" id="ARBA00023141"/>
    </source>
</evidence>
<evidence type="ECO:0000256" key="8">
    <source>
        <dbReference type="HAMAP-Rule" id="MF_00222"/>
    </source>
</evidence>
<dbReference type="HAMAP" id="MF_00222">
    <property type="entry name" value="Shikimate_DH_AroE"/>
    <property type="match status" value="1"/>
</dbReference>
<organism evidence="12 13">
    <name type="scientific">Desulfotignum phosphitoxidans DSM 13687</name>
    <dbReference type="NCBI Taxonomy" id="1286635"/>
    <lineage>
        <taxon>Bacteria</taxon>
        <taxon>Pseudomonadati</taxon>
        <taxon>Thermodesulfobacteriota</taxon>
        <taxon>Desulfobacteria</taxon>
        <taxon>Desulfobacterales</taxon>
        <taxon>Desulfobacteraceae</taxon>
        <taxon>Desulfotignum</taxon>
    </lineage>
</organism>
<dbReference type="CDD" id="cd01065">
    <property type="entry name" value="NAD_bind_Shikimate_DH"/>
    <property type="match status" value="1"/>
</dbReference>
<evidence type="ECO:0000256" key="3">
    <source>
        <dbReference type="ARBA" id="ARBA00022605"/>
    </source>
</evidence>
<feature type="binding site" evidence="8">
    <location>
        <position position="243"/>
    </location>
    <ligand>
        <name>shikimate</name>
        <dbReference type="ChEBI" id="CHEBI:36208"/>
    </ligand>
</feature>
<dbReference type="InterPro" id="IPR006151">
    <property type="entry name" value="Shikm_DH/Glu-tRNA_Rdtase"/>
</dbReference>
<evidence type="ECO:0000313" key="13">
    <source>
        <dbReference type="Proteomes" id="UP000014216"/>
    </source>
</evidence>
<dbReference type="EMBL" id="APJX01000005">
    <property type="protein sequence ID" value="EMS79396.1"/>
    <property type="molecule type" value="Genomic_DNA"/>
</dbReference>
<dbReference type="InterPro" id="IPR046346">
    <property type="entry name" value="Aminoacid_DH-like_N_sf"/>
</dbReference>
<feature type="binding site" evidence="8">
    <location>
        <position position="236"/>
    </location>
    <ligand>
        <name>NADP(+)</name>
        <dbReference type="ChEBI" id="CHEBI:58349"/>
    </ligand>
</feature>
<dbReference type="Pfam" id="PF08501">
    <property type="entry name" value="Shikimate_dh_N"/>
    <property type="match status" value="1"/>
</dbReference>
<dbReference type="InterPro" id="IPR013708">
    <property type="entry name" value="Shikimate_DH-bd_N"/>
</dbReference>
<name>S0G5E3_9BACT</name>
<dbReference type="InterPro" id="IPR011342">
    <property type="entry name" value="Shikimate_DH"/>
</dbReference>
<reference evidence="12 13" key="1">
    <citation type="journal article" date="2013" name="Genome Announc.">
        <title>Draft Genome Sequence of Desulfotignum phosphitoxidans DSM 13687 Strain FiPS-3.</title>
        <authorList>
            <person name="Poehlein A."/>
            <person name="Daniel R."/>
            <person name="Simeonova D.D."/>
        </authorList>
    </citation>
    <scope>NUCLEOTIDE SEQUENCE [LARGE SCALE GENOMIC DNA]</scope>
    <source>
        <strain evidence="12 13">DSM 13687</strain>
    </source>
</reference>
<comment type="pathway">
    <text evidence="1 8">Metabolic intermediate biosynthesis; chorismate biosynthesis; chorismate from D-erythrose 4-phosphate and phosphoenolpyruvate: step 4/7.</text>
</comment>
<evidence type="ECO:0000256" key="7">
    <source>
        <dbReference type="ARBA" id="ARBA00049442"/>
    </source>
</evidence>
<dbReference type="Proteomes" id="UP000014216">
    <property type="component" value="Unassembled WGS sequence"/>
</dbReference>
<dbReference type="InterPro" id="IPR036291">
    <property type="entry name" value="NAD(P)-bd_dom_sf"/>
</dbReference>
<comment type="caution">
    <text evidence="8">Lacks conserved residue(s) required for the propagation of feature annotation.</text>
</comment>
<dbReference type="Gene3D" id="3.40.50.10860">
    <property type="entry name" value="Leucine Dehydrogenase, chain A, domain 1"/>
    <property type="match status" value="1"/>
</dbReference>
<feature type="binding site" evidence="8">
    <location>
        <begin position="21"/>
        <end position="23"/>
    </location>
    <ligand>
        <name>shikimate</name>
        <dbReference type="ChEBI" id="CHEBI:36208"/>
    </ligand>
</feature>
<comment type="caution">
    <text evidence="12">The sequence shown here is derived from an EMBL/GenBank/DDBJ whole genome shotgun (WGS) entry which is preliminary data.</text>
</comment>
<dbReference type="NCBIfam" id="NF001319">
    <property type="entry name" value="PRK00258.3-3"/>
    <property type="match status" value="1"/>
</dbReference>
<dbReference type="OrthoDB" id="9792692at2"/>
<dbReference type="PANTHER" id="PTHR21089:SF1">
    <property type="entry name" value="BIFUNCTIONAL 3-DEHYDROQUINATE DEHYDRATASE_SHIKIMATE DEHYDROGENASE, CHLOROPLASTIC"/>
    <property type="match status" value="1"/>
</dbReference>
<dbReference type="UniPathway" id="UPA00053">
    <property type="reaction ID" value="UER00087"/>
</dbReference>
<keyword evidence="13" id="KW-1185">Reference proteome</keyword>
<feature type="binding site" evidence="8">
    <location>
        <position position="213"/>
    </location>
    <ligand>
        <name>NADP(+)</name>
        <dbReference type="ChEBI" id="CHEBI:58349"/>
    </ligand>
</feature>
<accession>S0G5E3</accession>
<dbReference type="GO" id="GO:0008652">
    <property type="term" value="P:amino acid biosynthetic process"/>
    <property type="evidence" value="ECO:0007669"/>
    <property type="project" value="UniProtKB-KW"/>
</dbReference>
<feature type="active site" description="Proton acceptor" evidence="8">
    <location>
        <position position="70"/>
    </location>
</feature>
<protein>
    <recommendedName>
        <fullName evidence="2 8">Shikimate dehydrogenase (NADP(+))</fullName>
        <shortName evidence="8">SDH</shortName>
        <ecNumber evidence="2 8">1.1.1.25</ecNumber>
    </recommendedName>
</protein>
<dbReference type="NCBIfam" id="TIGR00507">
    <property type="entry name" value="aroE"/>
    <property type="match status" value="1"/>
</dbReference>
<dbReference type="EC" id="1.1.1.25" evidence="2 8"/>
<comment type="catalytic activity">
    <reaction evidence="7 8">
        <text>shikimate + NADP(+) = 3-dehydroshikimate + NADPH + H(+)</text>
        <dbReference type="Rhea" id="RHEA:17737"/>
        <dbReference type="ChEBI" id="CHEBI:15378"/>
        <dbReference type="ChEBI" id="CHEBI:16630"/>
        <dbReference type="ChEBI" id="CHEBI:36208"/>
        <dbReference type="ChEBI" id="CHEBI:57783"/>
        <dbReference type="ChEBI" id="CHEBI:58349"/>
        <dbReference type="EC" id="1.1.1.25"/>
    </reaction>
</comment>
<keyword evidence="4 8" id="KW-0521">NADP</keyword>
<comment type="function">
    <text evidence="8">Involved in the biosynthesis of the chorismate, which leads to the biosynthesis of aromatic amino acids. Catalyzes the reversible NADPH linked reduction of 3-dehydroshikimate (DHSA) to yield shikimate (SA).</text>
</comment>
<feature type="domain" description="Quinate/shikimate 5-dehydrogenase/glutamyl-tRNA reductase" evidence="9">
    <location>
        <begin position="118"/>
        <end position="187"/>
    </location>
</feature>
<feature type="binding site" evidence="8">
    <location>
        <begin position="128"/>
        <end position="132"/>
    </location>
    <ligand>
        <name>NADP(+)</name>
        <dbReference type="ChEBI" id="CHEBI:58349"/>
    </ligand>
</feature>
<dbReference type="SUPFAM" id="SSF51735">
    <property type="entry name" value="NAD(P)-binding Rossmann-fold domains"/>
    <property type="match status" value="1"/>
</dbReference>
<evidence type="ECO:0000259" key="9">
    <source>
        <dbReference type="Pfam" id="PF01488"/>
    </source>
</evidence>
<dbReference type="SUPFAM" id="SSF53223">
    <property type="entry name" value="Aminoacid dehydrogenase-like, N-terminal domain"/>
    <property type="match status" value="1"/>
</dbReference>
<dbReference type="GO" id="GO:0050661">
    <property type="term" value="F:NADP binding"/>
    <property type="evidence" value="ECO:0007669"/>
    <property type="project" value="InterPro"/>
</dbReference>
<evidence type="ECO:0000256" key="5">
    <source>
        <dbReference type="ARBA" id="ARBA00023002"/>
    </source>
</evidence>
<feature type="domain" description="Shikimate dehydrogenase substrate binding N-terminal" evidence="10">
    <location>
        <begin position="13"/>
        <end position="93"/>
    </location>
</feature>
<dbReference type="InterPro" id="IPR041121">
    <property type="entry name" value="SDH_C"/>
</dbReference>
<proteinExistence type="inferred from homology"/>
<dbReference type="Pfam" id="PF01488">
    <property type="entry name" value="Shikimate_DH"/>
    <property type="match status" value="1"/>
</dbReference>
<dbReference type="Pfam" id="PF18317">
    <property type="entry name" value="SDH_C"/>
    <property type="match status" value="1"/>
</dbReference>
<keyword evidence="5 8" id="KW-0560">Oxidoreductase</keyword>
<evidence type="ECO:0000259" key="11">
    <source>
        <dbReference type="Pfam" id="PF18317"/>
    </source>
</evidence>
<gene>
    <name evidence="8 12" type="primary">aroE</name>
    <name evidence="12" type="ORF">Dpo_5c03230</name>
</gene>
<dbReference type="GO" id="GO:0009073">
    <property type="term" value="P:aromatic amino acid family biosynthetic process"/>
    <property type="evidence" value="ECO:0007669"/>
    <property type="project" value="UniProtKB-KW"/>
</dbReference>
<feature type="binding site" evidence="8">
    <location>
        <position position="106"/>
    </location>
    <ligand>
        <name>shikimate</name>
        <dbReference type="ChEBI" id="CHEBI:36208"/>
    </ligand>
</feature>
<evidence type="ECO:0000313" key="12">
    <source>
        <dbReference type="EMBL" id="EMS79396.1"/>
    </source>
</evidence>
<dbReference type="GO" id="GO:0004764">
    <property type="term" value="F:shikimate 3-dehydrogenase (NADP+) activity"/>
    <property type="evidence" value="ECO:0007669"/>
    <property type="project" value="UniProtKB-UniRule"/>
</dbReference>
<dbReference type="InterPro" id="IPR022893">
    <property type="entry name" value="Shikimate_DH_fam"/>
</dbReference>
<keyword evidence="3 8" id="KW-0028">Amino-acid biosynthesis</keyword>
<evidence type="ECO:0000259" key="10">
    <source>
        <dbReference type="Pfam" id="PF08501"/>
    </source>
</evidence>
<feature type="binding site" evidence="8">
    <location>
        <position position="215"/>
    </location>
    <ligand>
        <name>shikimate</name>
        <dbReference type="ChEBI" id="CHEBI:36208"/>
    </ligand>
</feature>
<dbReference type="PANTHER" id="PTHR21089">
    <property type="entry name" value="SHIKIMATE DEHYDROGENASE"/>
    <property type="match status" value="1"/>
</dbReference>
<evidence type="ECO:0000256" key="1">
    <source>
        <dbReference type="ARBA" id="ARBA00004871"/>
    </source>
</evidence>